<evidence type="ECO:0000259" key="1">
    <source>
        <dbReference type="Pfam" id="PF13460"/>
    </source>
</evidence>
<name>A0A2V1MZC9_9LACO</name>
<dbReference type="Gene3D" id="3.40.50.720">
    <property type="entry name" value="NAD(P)-binding Rossmann-like Domain"/>
    <property type="match status" value="1"/>
</dbReference>
<dbReference type="RefSeq" id="WP_109250060.1">
    <property type="nucleotide sequence ID" value="NZ_QCXQ01000002.1"/>
</dbReference>
<reference evidence="2 3" key="1">
    <citation type="journal article" date="2018" name="Int. J. Syst. Evol. Microbiol.">
        <title>Lactobacillus bambusae sp. nov., isolated from a traditional fermented Ma-bamboo shoots of Taiwan.</title>
        <authorList>
            <person name="Wang L.-T."/>
        </authorList>
    </citation>
    <scope>NUCLEOTIDE SEQUENCE [LARGE SCALE GENOMIC DNA]</scope>
    <source>
        <strain evidence="2 3">BS-W1</strain>
    </source>
</reference>
<feature type="domain" description="NAD(P)-binding" evidence="1">
    <location>
        <begin position="8"/>
        <end position="188"/>
    </location>
</feature>
<protein>
    <submittedName>
        <fullName evidence="2">NAD(P)-dependent oxidoreductase</fullName>
    </submittedName>
</protein>
<gene>
    <name evidence="2" type="ORF">DCM90_04040</name>
</gene>
<dbReference type="PANTHER" id="PTHR43355">
    <property type="entry name" value="FLAVIN REDUCTASE (NADPH)"/>
    <property type="match status" value="1"/>
</dbReference>
<keyword evidence="3" id="KW-1185">Reference proteome</keyword>
<evidence type="ECO:0000313" key="3">
    <source>
        <dbReference type="Proteomes" id="UP000245080"/>
    </source>
</evidence>
<evidence type="ECO:0000313" key="2">
    <source>
        <dbReference type="EMBL" id="PWG00113.1"/>
    </source>
</evidence>
<dbReference type="GO" id="GO:0004074">
    <property type="term" value="F:biliverdin reductase [NAD(P)H] activity"/>
    <property type="evidence" value="ECO:0007669"/>
    <property type="project" value="TreeGrafter"/>
</dbReference>
<comment type="caution">
    <text evidence="2">The sequence shown here is derived from an EMBL/GenBank/DDBJ whole genome shotgun (WGS) entry which is preliminary data.</text>
</comment>
<dbReference type="EMBL" id="QCXQ01000002">
    <property type="protein sequence ID" value="PWG00113.1"/>
    <property type="molecule type" value="Genomic_DNA"/>
</dbReference>
<dbReference type="AlphaFoldDB" id="A0A2V1MZC9"/>
<organism evidence="2 3">
    <name type="scientific">Levilactobacillus bambusae</name>
    <dbReference type="NCBI Taxonomy" id="2024736"/>
    <lineage>
        <taxon>Bacteria</taxon>
        <taxon>Bacillati</taxon>
        <taxon>Bacillota</taxon>
        <taxon>Bacilli</taxon>
        <taxon>Lactobacillales</taxon>
        <taxon>Lactobacillaceae</taxon>
        <taxon>Levilactobacillus</taxon>
    </lineage>
</organism>
<dbReference type="PANTHER" id="PTHR43355:SF2">
    <property type="entry name" value="FLAVIN REDUCTASE (NADPH)"/>
    <property type="match status" value="1"/>
</dbReference>
<dbReference type="GO" id="GO:0042602">
    <property type="term" value="F:riboflavin reductase (NADPH) activity"/>
    <property type="evidence" value="ECO:0007669"/>
    <property type="project" value="TreeGrafter"/>
</dbReference>
<dbReference type="InterPro" id="IPR036291">
    <property type="entry name" value="NAD(P)-bd_dom_sf"/>
</dbReference>
<dbReference type="SUPFAM" id="SSF51735">
    <property type="entry name" value="NAD(P)-binding Rossmann-fold domains"/>
    <property type="match status" value="1"/>
</dbReference>
<accession>A0A2V1MZC9</accession>
<dbReference type="InterPro" id="IPR016040">
    <property type="entry name" value="NAD(P)-bd_dom"/>
</dbReference>
<sequence length="202" mass="22093">MEKVLILGASGTIGGVVRERLLEDTDAQLTLFCRHASGILHQDPDRETAFDGDAEKLADLEAVMAGQDVVFVALRGRNLDLMAQNITQSMTDAGVKRLVFITSMGIYNEVPARYGESKNLDHNPSLHVYRKAADIVESSNTDYTVIRPAWYDFGATVYELTKKGEQPGGNCVSVDAVGHYVLQLVKDPAQDVRASVGINRPQ</sequence>
<dbReference type="InterPro" id="IPR051606">
    <property type="entry name" value="Polyketide_Oxido-like"/>
</dbReference>
<proteinExistence type="predicted"/>
<dbReference type="Pfam" id="PF13460">
    <property type="entry name" value="NAD_binding_10"/>
    <property type="match status" value="1"/>
</dbReference>
<dbReference type="OrthoDB" id="9803892at2"/>
<dbReference type="Proteomes" id="UP000245080">
    <property type="component" value="Unassembled WGS sequence"/>
</dbReference>